<gene>
    <name evidence="1" type="ORF">LCGC14_2926020</name>
</gene>
<proteinExistence type="predicted"/>
<accession>A0A0F8XMF8</accession>
<dbReference type="AlphaFoldDB" id="A0A0F8XMF8"/>
<comment type="caution">
    <text evidence="1">The sequence shown here is derived from an EMBL/GenBank/DDBJ whole genome shotgun (WGS) entry which is preliminary data.</text>
</comment>
<reference evidence="1" key="1">
    <citation type="journal article" date="2015" name="Nature">
        <title>Complex archaea that bridge the gap between prokaryotes and eukaryotes.</title>
        <authorList>
            <person name="Spang A."/>
            <person name="Saw J.H."/>
            <person name="Jorgensen S.L."/>
            <person name="Zaremba-Niedzwiedzka K."/>
            <person name="Martijn J."/>
            <person name="Lind A.E."/>
            <person name="van Eijk R."/>
            <person name="Schleper C."/>
            <person name="Guy L."/>
            <person name="Ettema T.J."/>
        </authorList>
    </citation>
    <scope>NUCLEOTIDE SEQUENCE</scope>
</reference>
<protein>
    <submittedName>
        <fullName evidence="1">Uncharacterized protein</fullName>
    </submittedName>
</protein>
<evidence type="ECO:0000313" key="1">
    <source>
        <dbReference type="EMBL" id="KKK70237.1"/>
    </source>
</evidence>
<name>A0A0F8XMF8_9ZZZZ</name>
<organism evidence="1">
    <name type="scientific">marine sediment metagenome</name>
    <dbReference type="NCBI Taxonomy" id="412755"/>
    <lineage>
        <taxon>unclassified sequences</taxon>
        <taxon>metagenomes</taxon>
        <taxon>ecological metagenomes</taxon>
    </lineage>
</organism>
<sequence>MTLFVSMSQPGGDVDMTFRQCPSCHRTFASPEADVCVFCGPNPPKPRCKHGLCCDIRVEGDLHFCSQHI</sequence>
<dbReference type="EMBL" id="LAZR01058281">
    <property type="protein sequence ID" value="KKK70237.1"/>
    <property type="molecule type" value="Genomic_DNA"/>
</dbReference>